<comment type="caution">
    <text evidence="1">The sequence shown here is derived from an EMBL/GenBank/DDBJ whole genome shotgun (WGS) entry which is preliminary data.</text>
</comment>
<evidence type="ECO:0000313" key="2">
    <source>
        <dbReference type="Proteomes" id="UP000192578"/>
    </source>
</evidence>
<sequence length="89" mass="9641">MPRPRLSFSQSKPSGFAGLLDASALPLTVAFPLWESNSNNDVGMGRLMLAAAAKLKVWVIEKTAKTLRQAAQSVLKNCKAIKRSDQLTV</sequence>
<name>A0A9X6RJD9_HYPEX</name>
<evidence type="ECO:0000313" key="1">
    <source>
        <dbReference type="EMBL" id="OWA49792.1"/>
    </source>
</evidence>
<reference evidence="2" key="1">
    <citation type="submission" date="2017-01" db="EMBL/GenBank/DDBJ databases">
        <title>Comparative genomics of anhydrobiosis in the tardigrade Hypsibius dujardini.</title>
        <authorList>
            <person name="Yoshida Y."/>
            <person name="Koutsovoulos G."/>
            <person name="Laetsch D."/>
            <person name="Stevens L."/>
            <person name="Kumar S."/>
            <person name="Horikawa D."/>
            <person name="Ishino K."/>
            <person name="Komine S."/>
            <person name="Tomita M."/>
            <person name="Blaxter M."/>
            <person name="Arakawa K."/>
        </authorList>
    </citation>
    <scope>NUCLEOTIDE SEQUENCE [LARGE SCALE GENOMIC DNA]</scope>
    <source>
        <strain evidence="2">Z151</strain>
    </source>
</reference>
<dbReference type="AlphaFoldDB" id="A0A9X6RJD9"/>
<dbReference type="Proteomes" id="UP000192578">
    <property type="component" value="Unassembled WGS sequence"/>
</dbReference>
<organism evidence="1 2">
    <name type="scientific">Hypsibius exemplaris</name>
    <name type="common">Freshwater tardigrade</name>
    <dbReference type="NCBI Taxonomy" id="2072580"/>
    <lineage>
        <taxon>Eukaryota</taxon>
        <taxon>Metazoa</taxon>
        <taxon>Ecdysozoa</taxon>
        <taxon>Tardigrada</taxon>
        <taxon>Eutardigrada</taxon>
        <taxon>Parachela</taxon>
        <taxon>Hypsibioidea</taxon>
        <taxon>Hypsibiidae</taxon>
        <taxon>Hypsibius</taxon>
    </lineage>
</organism>
<dbReference type="EMBL" id="MTYJ01000173">
    <property type="protein sequence ID" value="OWA49792.1"/>
    <property type="molecule type" value="Genomic_DNA"/>
</dbReference>
<keyword evidence="2" id="KW-1185">Reference proteome</keyword>
<accession>A0A9X6RJD9</accession>
<protein>
    <submittedName>
        <fullName evidence="1">Uncharacterized protein</fullName>
    </submittedName>
</protein>
<gene>
    <name evidence="1" type="ORF">BV898_14327</name>
</gene>
<proteinExistence type="predicted"/>